<keyword evidence="6 7" id="KW-0411">Iron-sulfur</keyword>
<dbReference type="Proteomes" id="UP000019373">
    <property type="component" value="Unassembled WGS sequence"/>
</dbReference>
<feature type="region of interest" description="Disordered" evidence="8">
    <location>
        <begin position="432"/>
        <end position="498"/>
    </location>
</feature>
<dbReference type="NCBIfam" id="TIGR00322">
    <property type="entry name" value="diphth2_R"/>
    <property type="match status" value="1"/>
</dbReference>
<dbReference type="PANTHER" id="PTHR10762">
    <property type="entry name" value="DIPHTHAMIDE BIOSYNTHESIS PROTEIN"/>
    <property type="match status" value="1"/>
</dbReference>
<dbReference type="eggNOG" id="KOG2648">
    <property type="taxonomic scope" value="Eukaryota"/>
</dbReference>
<proteinExistence type="inferred from homology"/>
<dbReference type="OrthoDB" id="449241at2759"/>
<dbReference type="InterPro" id="IPR010014">
    <property type="entry name" value="DHP2"/>
</dbReference>
<accession>U1HRB9</accession>
<evidence type="ECO:0000256" key="3">
    <source>
        <dbReference type="ARBA" id="ARBA00006179"/>
    </source>
</evidence>
<dbReference type="UniPathway" id="UPA00559"/>
<evidence type="ECO:0000256" key="2">
    <source>
        <dbReference type="ARBA" id="ARBA00005156"/>
    </source>
</evidence>
<dbReference type="OMA" id="QIWNENH"/>
<evidence type="ECO:0000256" key="8">
    <source>
        <dbReference type="SAM" id="MobiDB-lite"/>
    </source>
</evidence>
<dbReference type="SFLD" id="SFLDF00408">
    <property type="entry name" value="Diphthamide_biosynthesis_famil"/>
    <property type="match status" value="1"/>
</dbReference>
<keyword evidence="10" id="KW-1185">Reference proteome</keyword>
<evidence type="ECO:0000256" key="7">
    <source>
        <dbReference type="RuleBase" id="RU364133"/>
    </source>
</evidence>
<dbReference type="InterPro" id="IPR042265">
    <property type="entry name" value="DPH1/DPH2_3"/>
</dbReference>
<feature type="compositionally biased region" description="Acidic residues" evidence="8">
    <location>
        <begin position="439"/>
        <end position="451"/>
    </location>
</feature>
<dbReference type="GO" id="GO:0005737">
    <property type="term" value="C:cytoplasm"/>
    <property type="evidence" value="ECO:0007669"/>
    <property type="project" value="UniProtKB-SubCell"/>
</dbReference>
<dbReference type="SFLD" id="SFLDS00032">
    <property type="entry name" value="Radical_SAM_3-amino-3-carboxyp"/>
    <property type="match status" value="1"/>
</dbReference>
<dbReference type="HOGENOM" id="CLU_015210_1_1_1"/>
<sequence>MALNGLGAPPVLSTPDTHILNETVPVTGPADTRVSDGDLYTRYEIQRTLEEIRNHSWRKVALQFPDEMLVDSARVFELLTRGIRGFPRGSEESHDKREETITPCEQLSNHTSQLELDDAEIPVKLSILADTSYGSCCVDEIAAEHVDADTVVHYGRACLSPIARLPVTHIFTRQSLDCEQVVNSFKDAFSDKRMKIVLTADMPYDHHVQVIYQKIIEEGYEGVFAAEIIHAPASPIPNRTVPQEVRENPEKLKDWRLFHISEPPTSLLLTLASRLAEIRIYPKGSKTRNQSMTMSPAVNNSLLLRRRYALVTSLATVSIWGILINTLSVKNYLHILDLVKSQIAAAGKKSYMFVVGKLNAAKLANFSEIGGWVVIGCWESSLVDSKDFYKPVLTPFELELALRRDEDRVWNGEWSADFQRILDARSAKVDRASEKPFDESDGSDGDYDSEQESAPPEFDLRTGRYVSQTRPMQAASRVTTESSKSNDSPHSSALTRRANGDVVAVNGVASPAAQFLQSRRTWQGLGSDFEIGYEQEDTEGSAIQEGRSGIARGYAVGTQGSRT</sequence>
<keyword evidence="5 7" id="KW-0408">Iron</keyword>
<evidence type="ECO:0000256" key="1">
    <source>
        <dbReference type="ARBA" id="ARBA00001966"/>
    </source>
</evidence>
<comment type="function">
    <text evidence="7">Required for the first step of diphthamide biosynthesis, a post-translational modification of histidine which occurs in elongation factor 2. DPH1 and DPH2 transfer a 3-amino-3-carboxypropyl (ACP) group from S-adenosyl-L-methionine (SAM) to a histidine residue, the reaction is assisted by a reduction system comprising DPH3 and a NADH-dependent reductase. Facilitates the reduction of the catalytic iron-sulfur cluster found in the DPH1 subunit.</text>
</comment>
<feature type="region of interest" description="Disordered" evidence="8">
    <location>
        <begin position="538"/>
        <end position="563"/>
    </location>
</feature>
<dbReference type="FunFam" id="3.40.50.11860:FF:000001">
    <property type="entry name" value="2-(3-amino-3-carboxypropyl)histidine synthase subunit 2"/>
    <property type="match status" value="1"/>
</dbReference>
<comment type="cofactor">
    <cofactor evidence="1">
        <name>[4Fe-4S] cluster</name>
        <dbReference type="ChEBI" id="CHEBI:49883"/>
    </cofactor>
</comment>
<dbReference type="GO" id="GO:0090560">
    <property type="term" value="F:2-(3-amino-3-carboxypropyl)histidine synthase activity"/>
    <property type="evidence" value="ECO:0007669"/>
    <property type="project" value="InterPro"/>
</dbReference>
<feature type="compositionally biased region" description="Polar residues" evidence="8">
    <location>
        <begin position="465"/>
        <end position="494"/>
    </location>
</feature>
<dbReference type="SFLD" id="SFLDG01121">
    <property type="entry name" value="Diphthamide_biosynthesis"/>
    <property type="match status" value="1"/>
</dbReference>
<dbReference type="RefSeq" id="XP_007802853.1">
    <property type="nucleotide sequence ID" value="XM_007804662.1"/>
</dbReference>
<dbReference type="Gene3D" id="3.40.50.11840">
    <property type="entry name" value="Diphthamide synthesis DPH1/DPH2 domain 1"/>
    <property type="match status" value="1"/>
</dbReference>
<dbReference type="EMBL" id="KE721204">
    <property type="protein sequence ID" value="ERF71644.1"/>
    <property type="molecule type" value="Genomic_DNA"/>
</dbReference>
<dbReference type="AlphaFoldDB" id="U1HRB9"/>
<dbReference type="NCBIfam" id="TIGR00272">
    <property type="entry name" value="DPH2"/>
    <property type="match status" value="1"/>
</dbReference>
<evidence type="ECO:0000313" key="9">
    <source>
        <dbReference type="EMBL" id="ERF71644.1"/>
    </source>
</evidence>
<evidence type="ECO:0000313" key="10">
    <source>
        <dbReference type="Proteomes" id="UP000019373"/>
    </source>
</evidence>
<dbReference type="InterPro" id="IPR042263">
    <property type="entry name" value="DPH1/DPH2_1"/>
</dbReference>
<comment type="pathway">
    <text evidence="2 7">Protein modification; peptidyl-diphthamide biosynthesis.</text>
</comment>
<name>U1HRB9_ENDPU</name>
<keyword evidence="7" id="KW-0963">Cytoplasm</keyword>
<dbReference type="GeneID" id="19235694"/>
<evidence type="ECO:0000256" key="4">
    <source>
        <dbReference type="ARBA" id="ARBA00022723"/>
    </source>
</evidence>
<protein>
    <recommendedName>
        <fullName evidence="7">2-(3-amino-3-carboxypropyl)histidine synthase subunit 2</fullName>
    </recommendedName>
</protein>
<dbReference type="InterPro" id="IPR016435">
    <property type="entry name" value="DPH1/DPH2"/>
</dbReference>
<dbReference type="Pfam" id="PF01866">
    <property type="entry name" value="Diphthamide_syn"/>
    <property type="match status" value="1"/>
</dbReference>
<evidence type="ECO:0000256" key="5">
    <source>
        <dbReference type="ARBA" id="ARBA00023004"/>
    </source>
</evidence>
<organism evidence="9 10">
    <name type="scientific">Endocarpon pusillum (strain Z07020 / HMAS-L-300199)</name>
    <name type="common">Lichen-forming fungus</name>
    <dbReference type="NCBI Taxonomy" id="1263415"/>
    <lineage>
        <taxon>Eukaryota</taxon>
        <taxon>Fungi</taxon>
        <taxon>Dikarya</taxon>
        <taxon>Ascomycota</taxon>
        <taxon>Pezizomycotina</taxon>
        <taxon>Eurotiomycetes</taxon>
        <taxon>Chaetothyriomycetidae</taxon>
        <taxon>Verrucariales</taxon>
        <taxon>Verrucariaceae</taxon>
        <taxon>Endocarpon</taxon>
    </lineage>
</organism>
<keyword evidence="4 7" id="KW-0479">Metal-binding</keyword>
<dbReference type="GO" id="GO:0051536">
    <property type="term" value="F:iron-sulfur cluster binding"/>
    <property type="evidence" value="ECO:0007669"/>
    <property type="project" value="UniProtKB-KW"/>
</dbReference>
<dbReference type="PANTHER" id="PTHR10762:SF2">
    <property type="entry name" value="2-(3-AMINO-3-CARBOXYPROPYL)HISTIDINE SYNTHASE SUBUNIT 2"/>
    <property type="match status" value="1"/>
</dbReference>
<evidence type="ECO:0000256" key="6">
    <source>
        <dbReference type="ARBA" id="ARBA00023014"/>
    </source>
</evidence>
<dbReference type="Gene3D" id="3.40.50.11860">
    <property type="entry name" value="Diphthamide synthesis DPH1/DPH2 domain 3"/>
    <property type="match status" value="1"/>
</dbReference>
<comment type="subcellular location">
    <subcellularLocation>
        <location evidence="7">Cytoplasm</location>
    </subcellularLocation>
</comment>
<dbReference type="GO" id="GO:0017183">
    <property type="term" value="P:protein histidyl modification to diphthamide"/>
    <property type="evidence" value="ECO:0007669"/>
    <property type="project" value="UniProtKB-UniPathway"/>
</dbReference>
<gene>
    <name evidence="9" type="ORF">EPUS_00633</name>
</gene>
<reference evidence="10" key="1">
    <citation type="journal article" date="2014" name="BMC Genomics">
        <title>Genome characteristics reveal the impact of lichenization on lichen-forming fungus Endocarpon pusillum Hedwig (Verrucariales, Ascomycota).</title>
        <authorList>
            <person name="Wang Y.-Y."/>
            <person name="Liu B."/>
            <person name="Zhang X.-Y."/>
            <person name="Zhou Q.-M."/>
            <person name="Zhang T."/>
            <person name="Li H."/>
            <person name="Yu Y.-F."/>
            <person name="Zhang X.-L."/>
            <person name="Hao X.-Y."/>
            <person name="Wang M."/>
            <person name="Wang L."/>
            <person name="Wei J.-C."/>
        </authorList>
    </citation>
    <scope>NUCLEOTIDE SEQUENCE [LARGE SCALE GENOMIC DNA]</scope>
    <source>
        <strain evidence="10">Z07020 / HMAS-L-300199</strain>
    </source>
</reference>
<comment type="similarity">
    <text evidence="3 7">Belongs to the DPH1/DPH2 family. DPH2 subfamily.</text>
</comment>
<dbReference type="GO" id="GO:0046872">
    <property type="term" value="F:metal ion binding"/>
    <property type="evidence" value="ECO:0007669"/>
    <property type="project" value="UniProtKB-KW"/>
</dbReference>